<proteinExistence type="predicted"/>
<organism evidence="1 2">
    <name type="scientific">Brachionus calyciflorus</name>
    <dbReference type="NCBI Taxonomy" id="104777"/>
    <lineage>
        <taxon>Eukaryota</taxon>
        <taxon>Metazoa</taxon>
        <taxon>Spiralia</taxon>
        <taxon>Gnathifera</taxon>
        <taxon>Rotifera</taxon>
        <taxon>Eurotatoria</taxon>
        <taxon>Monogononta</taxon>
        <taxon>Pseudotrocha</taxon>
        <taxon>Ploima</taxon>
        <taxon>Brachionidae</taxon>
        <taxon>Brachionus</taxon>
    </lineage>
</organism>
<dbReference type="PANTHER" id="PTHR24559">
    <property type="entry name" value="TRANSPOSON TY3-I GAG-POL POLYPROTEIN"/>
    <property type="match status" value="1"/>
</dbReference>
<evidence type="ECO:0000313" key="1">
    <source>
        <dbReference type="EMBL" id="CAF0923029.1"/>
    </source>
</evidence>
<protein>
    <submittedName>
        <fullName evidence="1">Uncharacterized protein</fullName>
    </submittedName>
</protein>
<dbReference type="Gene3D" id="3.10.10.10">
    <property type="entry name" value="HIV Type 1 Reverse Transcriptase, subunit A, domain 1"/>
    <property type="match status" value="1"/>
</dbReference>
<dbReference type="Gene3D" id="3.30.70.270">
    <property type="match status" value="1"/>
</dbReference>
<dbReference type="Proteomes" id="UP000663879">
    <property type="component" value="Unassembled WGS sequence"/>
</dbReference>
<dbReference type="EMBL" id="CAJNOC010002272">
    <property type="protein sequence ID" value="CAF0923029.1"/>
    <property type="molecule type" value="Genomic_DNA"/>
</dbReference>
<dbReference type="OrthoDB" id="9996999at2759"/>
<dbReference type="InterPro" id="IPR043128">
    <property type="entry name" value="Rev_trsase/Diguanyl_cyclase"/>
</dbReference>
<comment type="caution">
    <text evidence="1">The sequence shown here is derived from an EMBL/GenBank/DDBJ whole genome shotgun (WGS) entry which is preliminary data.</text>
</comment>
<dbReference type="PANTHER" id="PTHR24559:SF444">
    <property type="entry name" value="REVERSE TRANSCRIPTASE DOMAIN-CONTAINING PROTEIN"/>
    <property type="match status" value="1"/>
</dbReference>
<sequence length="186" mass="22323">MTMDIHKISFLTLNSDESIKIFLLYNNRLKNNSNSYFSIDYYFNRFLLLSKDKRKIFSKDKFDIGFHDKTKFKINTGNHNPIKRRPYRIPYAEQFEVDNMIKEMKDIKIIRKSKSPWAFPFVIVQKKDGTYRFCFDYRKLNEITIRDNYPLPLIEETIDSLEGSKFFSSLDKFLKVNQQASAQIYC</sequence>
<dbReference type="AlphaFoldDB" id="A0A814B343"/>
<keyword evidence="2" id="KW-1185">Reference proteome</keyword>
<dbReference type="InterPro" id="IPR043502">
    <property type="entry name" value="DNA/RNA_pol_sf"/>
</dbReference>
<accession>A0A814B343</accession>
<dbReference type="InterPro" id="IPR053134">
    <property type="entry name" value="RNA-dir_DNA_polymerase"/>
</dbReference>
<reference evidence="1" key="1">
    <citation type="submission" date="2021-02" db="EMBL/GenBank/DDBJ databases">
        <authorList>
            <person name="Nowell W R."/>
        </authorList>
    </citation>
    <scope>NUCLEOTIDE SEQUENCE</scope>
    <source>
        <strain evidence="1">Ploen Becks lab</strain>
    </source>
</reference>
<gene>
    <name evidence="1" type="ORF">OXX778_LOCUS12488</name>
</gene>
<dbReference type="SUPFAM" id="SSF56672">
    <property type="entry name" value="DNA/RNA polymerases"/>
    <property type="match status" value="1"/>
</dbReference>
<evidence type="ECO:0000313" key="2">
    <source>
        <dbReference type="Proteomes" id="UP000663879"/>
    </source>
</evidence>
<name>A0A814B343_9BILA</name>